<sequence>MDAFTPDRTLDLSGLKCPLPALRTEKALRGLAPGTRLAVISTDPLAALDIPHLVNQTGHRLAEMRRGENGAAVFLIEVLPPAIRPAAHD</sequence>
<gene>
    <name evidence="1" type="ORF">OXU80_16140</name>
</gene>
<organism evidence="1 2">
    <name type="scientific">Antarcticirhabdus aurantiaca</name>
    <dbReference type="NCBI Taxonomy" id="2606717"/>
    <lineage>
        <taxon>Bacteria</taxon>
        <taxon>Pseudomonadati</taxon>
        <taxon>Pseudomonadota</taxon>
        <taxon>Alphaproteobacteria</taxon>
        <taxon>Hyphomicrobiales</taxon>
        <taxon>Aurantimonadaceae</taxon>
        <taxon>Antarcticirhabdus</taxon>
    </lineage>
</organism>
<dbReference type="EMBL" id="CP113520">
    <property type="protein sequence ID" value="WAJ26421.1"/>
    <property type="molecule type" value="Genomic_DNA"/>
</dbReference>
<proteinExistence type="predicted"/>
<dbReference type="Proteomes" id="UP001163223">
    <property type="component" value="Chromosome"/>
</dbReference>
<accession>A0ACD4NI17</accession>
<reference evidence="1" key="1">
    <citation type="submission" date="2022-11" db="EMBL/GenBank/DDBJ databases">
        <title>beta-Carotene-producing bacterium, Jeongeuplla avenae sp. nov., alleviates the salt stress of Arabidopsis seedlings.</title>
        <authorList>
            <person name="Jiang L."/>
            <person name="Lee J."/>
        </authorList>
    </citation>
    <scope>NUCLEOTIDE SEQUENCE</scope>
    <source>
        <strain evidence="1">DY_R2A_6</strain>
    </source>
</reference>
<evidence type="ECO:0000313" key="1">
    <source>
        <dbReference type="EMBL" id="WAJ26421.1"/>
    </source>
</evidence>
<name>A0ACD4NI17_9HYPH</name>
<keyword evidence="2" id="KW-1185">Reference proteome</keyword>
<protein>
    <submittedName>
        <fullName evidence="1">Sulfurtransferase TusA family protein</fullName>
    </submittedName>
</protein>
<evidence type="ECO:0000313" key="2">
    <source>
        <dbReference type="Proteomes" id="UP001163223"/>
    </source>
</evidence>